<dbReference type="RefSeq" id="WP_183938609.1">
    <property type="nucleotide sequence ID" value="NZ_JACHBI010000006.1"/>
</dbReference>
<sequence length="145" mass="15702">MPDNSKTSPAVVSMRREQAAQRRKANKGELDVGLENTFPASDPVSVTRSDIPSGRADAEEAQRVKRQASPSANTGARLISDRVAFERGRGDDGQRDVEAAGFSDSPSTARSMLADFRERVRERPLLAVGAAAMAAYIYALISHRE</sequence>
<feature type="transmembrane region" description="Helical" evidence="2">
    <location>
        <begin position="125"/>
        <end position="141"/>
    </location>
</feature>
<keyword evidence="4" id="KW-1185">Reference proteome</keyword>
<protein>
    <submittedName>
        <fullName evidence="3">Uncharacterized protein</fullName>
    </submittedName>
</protein>
<evidence type="ECO:0000313" key="4">
    <source>
        <dbReference type="Proteomes" id="UP000549882"/>
    </source>
</evidence>
<evidence type="ECO:0000256" key="1">
    <source>
        <dbReference type="SAM" id="MobiDB-lite"/>
    </source>
</evidence>
<dbReference type="Proteomes" id="UP000549882">
    <property type="component" value="Unassembled WGS sequence"/>
</dbReference>
<evidence type="ECO:0000256" key="2">
    <source>
        <dbReference type="SAM" id="Phobius"/>
    </source>
</evidence>
<keyword evidence="2" id="KW-0472">Membrane</keyword>
<keyword evidence="2" id="KW-0812">Transmembrane</keyword>
<comment type="caution">
    <text evidence="3">The sequence shown here is derived from an EMBL/GenBank/DDBJ whole genome shotgun (WGS) entry which is preliminary data.</text>
</comment>
<proteinExistence type="predicted"/>
<name>A0A7W8XSW3_9HYPH</name>
<evidence type="ECO:0000313" key="3">
    <source>
        <dbReference type="EMBL" id="MBB5574973.1"/>
    </source>
</evidence>
<accession>A0A7W8XSW3</accession>
<feature type="compositionally biased region" description="Basic and acidic residues" evidence="1">
    <location>
        <begin position="14"/>
        <end position="30"/>
    </location>
</feature>
<organism evidence="3 4">
    <name type="scientific">Rhizobium paranaense</name>
    <dbReference type="NCBI Taxonomy" id="1650438"/>
    <lineage>
        <taxon>Bacteria</taxon>
        <taxon>Pseudomonadati</taxon>
        <taxon>Pseudomonadota</taxon>
        <taxon>Alphaproteobacteria</taxon>
        <taxon>Hyphomicrobiales</taxon>
        <taxon>Rhizobiaceae</taxon>
        <taxon>Rhizobium/Agrobacterium group</taxon>
        <taxon>Rhizobium</taxon>
    </lineage>
</organism>
<feature type="region of interest" description="Disordered" evidence="1">
    <location>
        <begin position="1"/>
        <end position="109"/>
    </location>
</feature>
<reference evidence="3 4" key="1">
    <citation type="submission" date="2020-08" db="EMBL/GenBank/DDBJ databases">
        <title>Genomic Encyclopedia of Type Strains, Phase IV (KMG-V): Genome sequencing to study the core and pangenomes of soil and plant-associated prokaryotes.</title>
        <authorList>
            <person name="Whitman W."/>
        </authorList>
    </citation>
    <scope>NUCLEOTIDE SEQUENCE [LARGE SCALE GENOMIC DNA]</scope>
    <source>
        <strain evidence="3 4">SEMIA 4064</strain>
    </source>
</reference>
<dbReference type="AlphaFoldDB" id="A0A7W8XSW3"/>
<dbReference type="EMBL" id="JACHBI010000006">
    <property type="protein sequence ID" value="MBB5574973.1"/>
    <property type="molecule type" value="Genomic_DNA"/>
</dbReference>
<feature type="compositionally biased region" description="Basic and acidic residues" evidence="1">
    <location>
        <begin position="79"/>
        <end position="98"/>
    </location>
</feature>
<gene>
    <name evidence="3" type="ORF">GGD50_003602</name>
</gene>
<feature type="compositionally biased region" description="Polar residues" evidence="1">
    <location>
        <begin position="1"/>
        <end position="10"/>
    </location>
</feature>
<keyword evidence="2" id="KW-1133">Transmembrane helix</keyword>